<keyword evidence="4" id="KW-0238">DNA-binding</keyword>
<organism evidence="8 9">
    <name type="scientific">Kouleothrix aurantiaca</name>
    <dbReference type="NCBI Taxonomy" id="186479"/>
    <lineage>
        <taxon>Bacteria</taxon>
        <taxon>Bacillati</taxon>
        <taxon>Chloroflexota</taxon>
        <taxon>Chloroflexia</taxon>
        <taxon>Chloroflexales</taxon>
        <taxon>Roseiflexineae</taxon>
        <taxon>Roseiflexaceae</taxon>
        <taxon>Kouleothrix</taxon>
    </lineage>
</organism>
<dbReference type="InterPro" id="IPR025943">
    <property type="entry name" value="Sigma_54_int_dom_ATP-bd_2"/>
</dbReference>
<dbReference type="InterPro" id="IPR058031">
    <property type="entry name" value="AAA_lid_NorR"/>
</dbReference>
<keyword evidence="3" id="KW-0805">Transcription regulation</keyword>
<name>A0A0P9CUA3_9CHLR</name>
<dbReference type="InterPro" id="IPR027417">
    <property type="entry name" value="P-loop_NTPase"/>
</dbReference>
<keyword evidence="1" id="KW-0547">Nucleotide-binding</keyword>
<dbReference type="GO" id="GO:0003677">
    <property type="term" value="F:DNA binding"/>
    <property type="evidence" value="ECO:0007669"/>
    <property type="project" value="UniProtKB-KW"/>
</dbReference>
<dbReference type="PROSITE" id="PS00676">
    <property type="entry name" value="SIGMA54_INTERACT_2"/>
    <property type="match status" value="1"/>
</dbReference>
<keyword evidence="6" id="KW-0804">Transcription</keyword>
<sequence>IGRVAASDASVLVTGETGTGKELAANLIHQNSARRSGPPVKVNCAALPETLIESELFGHEKGAFTGAVAQRKGRFEQAHKGTIFLDEVGEITLPVQKKLLRVLQEGEIERVGGTGIVKVDVRVVAATNRDLLDEVKQGNFREDLYYRLNVINIHMPPLRERRGDIPILIEHFLDKYRYKPGAPPTRISEDALERLEKYDWPGNVRQLENEIERAVVLSQGNVITSHALNLSQHGIPTQIDLATRVRNREKLSDVLAEIERVMLFEALQQSDSDEKEAAQRLGLSAAEFKQRLQASK</sequence>
<protein>
    <submittedName>
        <fullName evidence="8">Transcriptional regulator</fullName>
    </submittedName>
</protein>
<evidence type="ECO:0000313" key="9">
    <source>
        <dbReference type="Proteomes" id="UP000050509"/>
    </source>
</evidence>
<dbReference type="Pfam" id="PF00158">
    <property type="entry name" value="Sigma54_activat"/>
    <property type="match status" value="1"/>
</dbReference>
<dbReference type="PROSITE" id="PS50045">
    <property type="entry name" value="SIGMA54_INTERACT_4"/>
    <property type="match status" value="1"/>
</dbReference>
<dbReference type="InterPro" id="IPR002078">
    <property type="entry name" value="Sigma_54_int"/>
</dbReference>
<dbReference type="SMART" id="SM00382">
    <property type="entry name" value="AAA"/>
    <property type="match status" value="1"/>
</dbReference>
<reference evidence="8 9" key="1">
    <citation type="submission" date="2015-09" db="EMBL/GenBank/DDBJ databases">
        <title>Draft genome sequence of Kouleothrix aurantiaca JCM 19913.</title>
        <authorList>
            <person name="Hemp J."/>
        </authorList>
    </citation>
    <scope>NUCLEOTIDE SEQUENCE [LARGE SCALE GENOMIC DNA]</scope>
    <source>
        <strain evidence="8 9">COM-B</strain>
    </source>
</reference>
<dbReference type="PANTHER" id="PTHR32071:SF117">
    <property type="entry name" value="PTS-DEPENDENT DIHYDROXYACETONE KINASE OPERON REGULATORY PROTEIN-RELATED"/>
    <property type="match status" value="1"/>
</dbReference>
<dbReference type="InterPro" id="IPR025944">
    <property type="entry name" value="Sigma_54_int_dom_CS"/>
</dbReference>
<dbReference type="GO" id="GO:0005524">
    <property type="term" value="F:ATP binding"/>
    <property type="evidence" value="ECO:0007669"/>
    <property type="project" value="UniProtKB-KW"/>
</dbReference>
<evidence type="ECO:0000256" key="4">
    <source>
        <dbReference type="ARBA" id="ARBA00023125"/>
    </source>
</evidence>
<proteinExistence type="predicted"/>
<dbReference type="Pfam" id="PF25601">
    <property type="entry name" value="AAA_lid_14"/>
    <property type="match status" value="1"/>
</dbReference>
<keyword evidence="5" id="KW-0010">Activator</keyword>
<accession>A0A0P9CUA3</accession>
<evidence type="ECO:0000256" key="6">
    <source>
        <dbReference type="ARBA" id="ARBA00023163"/>
    </source>
</evidence>
<keyword evidence="9" id="KW-1185">Reference proteome</keyword>
<keyword evidence="2" id="KW-0067">ATP-binding</keyword>
<evidence type="ECO:0000256" key="2">
    <source>
        <dbReference type="ARBA" id="ARBA00022840"/>
    </source>
</evidence>
<dbReference type="FunFam" id="1.10.8.60:FF:000014">
    <property type="entry name" value="DNA-binding transcriptional regulator NtrC"/>
    <property type="match status" value="1"/>
</dbReference>
<evidence type="ECO:0000256" key="3">
    <source>
        <dbReference type="ARBA" id="ARBA00023015"/>
    </source>
</evidence>
<dbReference type="CDD" id="cd00009">
    <property type="entry name" value="AAA"/>
    <property type="match status" value="1"/>
</dbReference>
<dbReference type="FunFam" id="3.40.50.300:FF:000006">
    <property type="entry name" value="DNA-binding transcriptional regulator NtrC"/>
    <property type="match status" value="1"/>
</dbReference>
<dbReference type="GO" id="GO:0006355">
    <property type="term" value="P:regulation of DNA-templated transcription"/>
    <property type="evidence" value="ECO:0007669"/>
    <property type="project" value="InterPro"/>
</dbReference>
<gene>
    <name evidence="8" type="ORF">SE17_31825</name>
</gene>
<evidence type="ECO:0000259" key="7">
    <source>
        <dbReference type="PROSITE" id="PS50045"/>
    </source>
</evidence>
<dbReference type="Gene3D" id="1.10.8.60">
    <property type="match status" value="1"/>
</dbReference>
<evidence type="ECO:0000256" key="1">
    <source>
        <dbReference type="ARBA" id="ARBA00022741"/>
    </source>
</evidence>
<dbReference type="Proteomes" id="UP000050509">
    <property type="component" value="Unassembled WGS sequence"/>
</dbReference>
<dbReference type="SUPFAM" id="SSF46689">
    <property type="entry name" value="Homeodomain-like"/>
    <property type="match status" value="1"/>
</dbReference>
<dbReference type="Gene3D" id="1.10.10.60">
    <property type="entry name" value="Homeodomain-like"/>
    <property type="match status" value="1"/>
</dbReference>
<dbReference type="EMBL" id="LJCR01001879">
    <property type="protein sequence ID" value="KPV49574.1"/>
    <property type="molecule type" value="Genomic_DNA"/>
</dbReference>
<dbReference type="InterPro" id="IPR009057">
    <property type="entry name" value="Homeodomain-like_sf"/>
</dbReference>
<dbReference type="Gene3D" id="3.40.50.300">
    <property type="entry name" value="P-loop containing nucleotide triphosphate hydrolases"/>
    <property type="match status" value="1"/>
</dbReference>
<evidence type="ECO:0000256" key="5">
    <source>
        <dbReference type="ARBA" id="ARBA00023159"/>
    </source>
</evidence>
<dbReference type="InterPro" id="IPR003593">
    <property type="entry name" value="AAA+_ATPase"/>
</dbReference>
<feature type="non-terminal residue" evidence="8">
    <location>
        <position position="1"/>
    </location>
</feature>
<dbReference type="AlphaFoldDB" id="A0A0P9CUA3"/>
<dbReference type="PANTHER" id="PTHR32071">
    <property type="entry name" value="TRANSCRIPTIONAL REGULATORY PROTEIN"/>
    <property type="match status" value="1"/>
</dbReference>
<comment type="caution">
    <text evidence="8">The sequence shown here is derived from an EMBL/GenBank/DDBJ whole genome shotgun (WGS) entry which is preliminary data.</text>
</comment>
<evidence type="ECO:0000313" key="8">
    <source>
        <dbReference type="EMBL" id="KPV49574.1"/>
    </source>
</evidence>
<dbReference type="PROSITE" id="PS00688">
    <property type="entry name" value="SIGMA54_INTERACT_3"/>
    <property type="match status" value="1"/>
</dbReference>
<dbReference type="SUPFAM" id="SSF52540">
    <property type="entry name" value="P-loop containing nucleoside triphosphate hydrolases"/>
    <property type="match status" value="1"/>
</dbReference>
<feature type="domain" description="Sigma-54 factor interaction" evidence="7">
    <location>
        <begin position="1"/>
        <end position="216"/>
    </location>
</feature>